<name>A0A6J7N8A0_9ZZZZ</name>
<gene>
    <name evidence="1" type="ORF">UFOPK3605_01379</name>
    <name evidence="2" type="ORF">UFOPK3897_01508</name>
</gene>
<organism evidence="2">
    <name type="scientific">freshwater metagenome</name>
    <dbReference type="NCBI Taxonomy" id="449393"/>
    <lineage>
        <taxon>unclassified sequences</taxon>
        <taxon>metagenomes</taxon>
        <taxon>ecological metagenomes</taxon>
    </lineage>
</organism>
<proteinExistence type="predicted"/>
<evidence type="ECO:0000313" key="2">
    <source>
        <dbReference type="EMBL" id="CAB4987202.1"/>
    </source>
</evidence>
<dbReference type="Pfam" id="PF11697">
    <property type="entry name" value="DUF3293"/>
    <property type="match status" value="1"/>
</dbReference>
<dbReference type="EMBL" id="CAFBMM010000092">
    <property type="protein sequence ID" value="CAB4915346.1"/>
    <property type="molecule type" value="Genomic_DNA"/>
</dbReference>
<dbReference type="EMBL" id="CAFBOF010000052">
    <property type="protein sequence ID" value="CAB4987202.1"/>
    <property type="molecule type" value="Genomic_DNA"/>
</dbReference>
<dbReference type="InterPro" id="IPR021710">
    <property type="entry name" value="DUF3293"/>
</dbReference>
<accession>A0A6J7N8A0</accession>
<reference evidence="2" key="1">
    <citation type="submission" date="2020-05" db="EMBL/GenBank/DDBJ databases">
        <authorList>
            <person name="Chiriac C."/>
            <person name="Salcher M."/>
            <person name="Ghai R."/>
            <person name="Kavagutti S V."/>
        </authorList>
    </citation>
    <scope>NUCLEOTIDE SEQUENCE</scope>
</reference>
<dbReference type="AlphaFoldDB" id="A0A6J7N8A0"/>
<sequence>MNSIDDKDWADYQSAGFSYSPRSGVRHYIEPDPSGQTTGVFPFAQPAGFVTAHNPGGPPIAKEVNDARHRELEAAVAALGHKFFLAQGGRHGRAHQETGLLILDVSPQFVNEMGVRFGQAAIYIWSATEFLLEACGGRDERKRSCSQGWKVNHISEK</sequence>
<evidence type="ECO:0000313" key="1">
    <source>
        <dbReference type="EMBL" id="CAB4915346.1"/>
    </source>
</evidence>
<protein>
    <submittedName>
        <fullName evidence="2">Unannotated protein</fullName>
    </submittedName>
</protein>